<organism evidence="1 2">
    <name type="scientific">Nyssa sinensis</name>
    <dbReference type="NCBI Taxonomy" id="561372"/>
    <lineage>
        <taxon>Eukaryota</taxon>
        <taxon>Viridiplantae</taxon>
        <taxon>Streptophyta</taxon>
        <taxon>Embryophyta</taxon>
        <taxon>Tracheophyta</taxon>
        <taxon>Spermatophyta</taxon>
        <taxon>Magnoliopsida</taxon>
        <taxon>eudicotyledons</taxon>
        <taxon>Gunneridae</taxon>
        <taxon>Pentapetalae</taxon>
        <taxon>asterids</taxon>
        <taxon>Cornales</taxon>
        <taxon>Nyssaceae</taxon>
        <taxon>Nyssa</taxon>
    </lineage>
</organism>
<dbReference type="EMBL" id="CM018047">
    <property type="protein sequence ID" value="KAA8524956.1"/>
    <property type="molecule type" value="Genomic_DNA"/>
</dbReference>
<evidence type="ECO:0000313" key="1">
    <source>
        <dbReference type="EMBL" id="KAA8524956.1"/>
    </source>
</evidence>
<reference evidence="1 2" key="1">
    <citation type="submission" date="2019-09" db="EMBL/GenBank/DDBJ databases">
        <title>A chromosome-level genome assembly of the Chinese tupelo Nyssa sinensis.</title>
        <authorList>
            <person name="Yang X."/>
            <person name="Kang M."/>
            <person name="Yang Y."/>
            <person name="Xiong H."/>
            <person name="Wang M."/>
            <person name="Zhang Z."/>
            <person name="Wang Z."/>
            <person name="Wu H."/>
            <person name="Ma T."/>
            <person name="Liu J."/>
            <person name="Xi Z."/>
        </authorList>
    </citation>
    <scope>NUCLEOTIDE SEQUENCE [LARGE SCALE GENOMIC DNA]</scope>
    <source>
        <strain evidence="1">J267</strain>
        <tissue evidence="1">Leaf</tissue>
    </source>
</reference>
<gene>
    <name evidence="1" type="ORF">F0562_011406</name>
</gene>
<sequence length="107" mass="11716">MSRFGDDVLCLVVLVNKRPTIGGLDPKGKKSGLRQEVPVRHLSGVMIWEVPPIGDIARTLYFATDLEGFEVEEESLGGRSPAHDSSIATIREETELLEGDILDAVKK</sequence>
<accession>A0A5J5A4K1</accession>
<evidence type="ECO:0000313" key="2">
    <source>
        <dbReference type="Proteomes" id="UP000325577"/>
    </source>
</evidence>
<protein>
    <submittedName>
        <fullName evidence="1">Uncharacterized protein</fullName>
    </submittedName>
</protein>
<proteinExistence type="predicted"/>
<dbReference type="AlphaFoldDB" id="A0A5J5A4K1"/>
<keyword evidence="2" id="KW-1185">Reference proteome</keyword>
<name>A0A5J5A4K1_9ASTE</name>
<dbReference type="Proteomes" id="UP000325577">
    <property type="component" value="Linkage Group LG4"/>
</dbReference>